<name>A0ABS2L806_9MICO</name>
<feature type="region of interest" description="Disordered" evidence="1">
    <location>
        <begin position="1"/>
        <end position="52"/>
    </location>
</feature>
<gene>
    <name evidence="2" type="ORF">JOE66_002753</name>
</gene>
<reference evidence="2 3" key="1">
    <citation type="submission" date="2021-01" db="EMBL/GenBank/DDBJ databases">
        <title>Sequencing the genomes of 1000 actinobacteria strains.</title>
        <authorList>
            <person name="Klenk H.-P."/>
        </authorList>
    </citation>
    <scope>NUCLEOTIDE SEQUENCE [LARGE SCALE GENOMIC DNA]</scope>
    <source>
        <strain evidence="2 3">DSM 13057</strain>
    </source>
</reference>
<comment type="caution">
    <text evidence="2">The sequence shown here is derived from an EMBL/GenBank/DDBJ whole genome shotgun (WGS) entry which is preliminary data.</text>
</comment>
<proteinExistence type="predicted"/>
<keyword evidence="3" id="KW-1185">Reference proteome</keyword>
<dbReference type="EMBL" id="JAFBBU010000001">
    <property type="protein sequence ID" value="MBM7473119.1"/>
    <property type="molecule type" value="Genomic_DNA"/>
</dbReference>
<evidence type="ECO:0000313" key="3">
    <source>
        <dbReference type="Proteomes" id="UP000776164"/>
    </source>
</evidence>
<sequence length="52" mass="5243">MSGTITSSRASVHPTPFGRSVQQLPKPGNDGGTDCRSVPVTASDQASQPGSS</sequence>
<protein>
    <submittedName>
        <fullName evidence="2">Uncharacterized protein</fullName>
    </submittedName>
</protein>
<dbReference type="Proteomes" id="UP000776164">
    <property type="component" value="Unassembled WGS sequence"/>
</dbReference>
<evidence type="ECO:0000256" key="1">
    <source>
        <dbReference type="SAM" id="MobiDB-lite"/>
    </source>
</evidence>
<feature type="compositionally biased region" description="Polar residues" evidence="1">
    <location>
        <begin position="1"/>
        <end position="10"/>
    </location>
</feature>
<organism evidence="2 3">
    <name type="scientific">Subtercola frigoramans</name>
    <dbReference type="NCBI Taxonomy" id="120298"/>
    <lineage>
        <taxon>Bacteria</taxon>
        <taxon>Bacillati</taxon>
        <taxon>Actinomycetota</taxon>
        <taxon>Actinomycetes</taxon>
        <taxon>Micrococcales</taxon>
        <taxon>Microbacteriaceae</taxon>
        <taxon>Subtercola</taxon>
    </lineage>
</organism>
<accession>A0ABS2L806</accession>
<evidence type="ECO:0000313" key="2">
    <source>
        <dbReference type="EMBL" id="MBM7473119.1"/>
    </source>
</evidence>
<feature type="compositionally biased region" description="Polar residues" evidence="1">
    <location>
        <begin position="40"/>
        <end position="52"/>
    </location>
</feature>
<dbReference type="RefSeq" id="WP_205110331.1">
    <property type="nucleotide sequence ID" value="NZ_BAAAHT010000010.1"/>
</dbReference>